<dbReference type="GO" id="GO:0045333">
    <property type="term" value="P:cellular respiration"/>
    <property type="evidence" value="ECO:0007669"/>
    <property type="project" value="UniProtKB-ARBA"/>
</dbReference>
<dbReference type="PANTHER" id="PTHR48084:SF3">
    <property type="entry name" value="SUBUNIT OF PYRUVATE:FLAVODOXIN OXIDOREDUCTASE"/>
    <property type="match status" value="1"/>
</dbReference>
<dbReference type="GO" id="GO:0030976">
    <property type="term" value="F:thiamine pyrophosphate binding"/>
    <property type="evidence" value="ECO:0007669"/>
    <property type="project" value="InterPro"/>
</dbReference>
<dbReference type="GO" id="GO:0016625">
    <property type="term" value="F:oxidoreductase activity, acting on the aldehyde or oxo group of donors, iron-sulfur protein as acceptor"/>
    <property type="evidence" value="ECO:0007669"/>
    <property type="project" value="UniProtKB-ARBA"/>
</dbReference>
<reference evidence="3" key="1">
    <citation type="submission" date="2020-10" db="EMBL/GenBank/DDBJ databases">
        <authorList>
            <person name="Gilroy R."/>
        </authorList>
    </citation>
    <scope>NUCLEOTIDE SEQUENCE</scope>
    <source>
        <strain evidence="3">B3-4054</strain>
    </source>
</reference>
<evidence type="ECO:0000259" key="2">
    <source>
        <dbReference type="Pfam" id="PF02775"/>
    </source>
</evidence>
<comment type="caution">
    <text evidence="3">The sequence shown here is derived from an EMBL/GenBank/DDBJ whole genome shotgun (WGS) entry which is preliminary data.</text>
</comment>
<name>A0A9D9HFM5_9SPIR</name>
<dbReference type="GO" id="GO:0044281">
    <property type="term" value="P:small molecule metabolic process"/>
    <property type="evidence" value="ECO:0007669"/>
    <property type="project" value="UniProtKB-ARBA"/>
</dbReference>
<sequence length="264" mass="28246">MSKIYSFPKSMKDVKNHYCAGCGHGIVHKLIAQVIDEMGIQQDTLLVAPVGCAVFAYNYLDVDSVEAAHGRAPAVSTGMKRVHKDKIVICYQGDGDLLAIGTAETIHAANRGENISVIFINNAIYGMTGGQMAPTTLVGQVTKTTPFGRNADDVGYPIRAAELLNTLVEPKYIERCAVYDVKHINKTKAAIKKALTYQKEGKGYSFVEILSMCPTNWGVSPVTAAGWVRDAMEPYYPLGVLRDIPGGVIPEAAAPKAGVVSAGA</sequence>
<dbReference type="Proteomes" id="UP000823616">
    <property type="component" value="Unassembled WGS sequence"/>
</dbReference>
<accession>A0A9D9HFM5</accession>
<dbReference type="InterPro" id="IPR051457">
    <property type="entry name" value="2-oxoacid:Fd_oxidoreductase"/>
</dbReference>
<dbReference type="Gene3D" id="3.40.50.970">
    <property type="match status" value="1"/>
</dbReference>
<dbReference type="SUPFAM" id="SSF52518">
    <property type="entry name" value="Thiamin diphosphate-binding fold (THDP-binding)"/>
    <property type="match status" value="1"/>
</dbReference>
<evidence type="ECO:0000313" key="4">
    <source>
        <dbReference type="Proteomes" id="UP000823616"/>
    </source>
</evidence>
<dbReference type="AlphaFoldDB" id="A0A9D9HFM5"/>
<dbReference type="EMBL" id="JADIMS010000013">
    <property type="protein sequence ID" value="MBO8449671.1"/>
    <property type="molecule type" value="Genomic_DNA"/>
</dbReference>
<keyword evidence="1" id="KW-0560">Oxidoreductase</keyword>
<gene>
    <name evidence="3" type="ORF">IAA96_01035</name>
</gene>
<dbReference type="InterPro" id="IPR029061">
    <property type="entry name" value="THDP-binding"/>
</dbReference>
<dbReference type="CDD" id="cd03375">
    <property type="entry name" value="TPP_OGFOR"/>
    <property type="match status" value="1"/>
</dbReference>
<dbReference type="InterPro" id="IPR011766">
    <property type="entry name" value="TPP_enzyme_TPP-bd"/>
</dbReference>
<evidence type="ECO:0000256" key="1">
    <source>
        <dbReference type="ARBA" id="ARBA00023002"/>
    </source>
</evidence>
<reference evidence="3" key="2">
    <citation type="journal article" date="2021" name="PeerJ">
        <title>Extensive microbial diversity within the chicken gut microbiome revealed by metagenomics and culture.</title>
        <authorList>
            <person name="Gilroy R."/>
            <person name="Ravi A."/>
            <person name="Getino M."/>
            <person name="Pursley I."/>
            <person name="Horton D.L."/>
            <person name="Alikhan N.F."/>
            <person name="Baker D."/>
            <person name="Gharbi K."/>
            <person name="Hall N."/>
            <person name="Watson M."/>
            <person name="Adriaenssens E.M."/>
            <person name="Foster-Nyarko E."/>
            <person name="Jarju S."/>
            <person name="Secka A."/>
            <person name="Antonio M."/>
            <person name="Oren A."/>
            <person name="Chaudhuri R.R."/>
            <person name="La Ragione R."/>
            <person name="Hildebrand F."/>
            <person name="Pallen M.J."/>
        </authorList>
    </citation>
    <scope>NUCLEOTIDE SEQUENCE</scope>
    <source>
        <strain evidence="3">B3-4054</strain>
    </source>
</reference>
<protein>
    <submittedName>
        <fullName evidence="3">2-oxoglutarate oxidoreductase</fullName>
    </submittedName>
</protein>
<feature type="domain" description="Thiamine pyrophosphate enzyme TPP-binding" evidence="2">
    <location>
        <begin position="57"/>
        <end position="209"/>
    </location>
</feature>
<dbReference type="PANTHER" id="PTHR48084">
    <property type="entry name" value="2-OXOGLUTARATE OXIDOREDUCTASE SUBUNIT KORB-RELATED"/>
    <property type="match status" value="1"/>
</dbReference>
<evidence type="ECO:0000313" key="3">
    <source>
        <dbReference type="EMBL" id="MBO8449671.1"/>
    </source>
</evidence>
<proteinExistence type="predicted"/>
<organism evidence="3 4">
    <name type="scientific">Candidatus Avitreponema avistercoris</name>
    <dbReference type="NCBI Taxonomy" id="2840705"/>
    <lineage>
        <taxon>Bacteria</taxon>
        <taxon>Pseudomonadati</taxon>
        <taxon>Spirochaetota</taxon>
        <taxon>Spirochaetia</taxon>
        <taxon>Spirochaetales</taxon>
        <taxon>Candidatus Avitreponema</taxon>
    </lineage>
</organism>
<dbReference type="Pfam" id="PF02775">
    <property type="entry name" value="TPP_enzyme_C"/>
    <property type="match status" value="1"/>
</dbReference>